<comment type="caution">
    <text evidence="1">The sequence shown here is derived from an EMBL/GenBank/DDBJ whole genome shotgun (WGS) entry which is preliminary data.</text>
</comment>
<dbReference type="RefSeq" id="WP_158344014.1">
    <property type="nucleotide sequence ID" value="NZ_JAHQCW010000001.1"/>
</dbReference>
<protein>
    <recommendedName>
        <fullName evidence="3">Transcription initiation factor TFIIIB</fullName>
    </recommendedName>
</protein>
<organism evidence="1 2">
    <name type="scientific">Diplocloster agilis</name>
    <dbReference type="NCBI Taxonomy" id="2850323"/>
    <lineage>
        <taxon>Bacteria</taxon>
        <taxon>Bacillati</taxon>
        <taxon>Bacillota</taxon>
        <taxon>Clostridia</taxon>
        <taxon>Lachnospirales</taxon>
        <taxon>Lachnospiraceae</taxon>
        <taxon>Diplocloster</taxon>
    </lineage>
</organism>
<dbReference type="EMBL" id="JAHQCW010000001">
    <property type="protein sequence ID" value="MBU9734899.1"/>
    <property type="molecule type" value="Genomic_DNA"/>
</dbReference>
<dbReference type="AlphaFoldDB" id="A0A949ND89"/>
<sequence length="70" mass="7455">MKEIKIDACPYCGGNEFVKGATTAGNGIFPVGRMVGNGSPLEHTVCTGCGSIVRTQVLRVDKLGREKEAW</sequence>
<reference evidence="1" key="1">
    <citation type="submission" date="2021-06" db="EMBL/GenBank/DDBJ databases">
        <title>Description of novel taxa of the family Lachnospiraceae.</title>
        <authorList>
            <person name="Chaplin A.V."/>
            <person name="Sokolova S.R."/>
            <person name="Pikina A.P."/>
            <person name="Korzhanova M."/>
            <person name="Belova V."/>
            <person name="Korostin D."/>
            <person name="Efimov B.A."/>
        </authorList>
    </citation>
    <scope>NUCLEOTIDE SEQUENCE</scope>
    <source>
        <strain evidence="1">ASD5720</strain>
    </source>
</reference>
<proteinExistence type="predicted"/>
<dbReference type="Proteomes" id="UP000712157">
    <property type="component" value="Unassembled WGS sequence"/>
</dbReference>
<accession>A0A949ND89</accession>
<evidence type="ECO:0000313" key="2">
    <source>
        <dbReference type="Proteomes" id="UP000712157"/>
    </source>
</evidence>
<evidence type="ECO:0008006" key="3">
    <source>
        <dbReference type="Google" id="ProtNLM"/>
    </source>
</evidence>
<evidence type="ECO:0000313" key="1">
    <source>
        <dbReference type="EMBL" id="MBU9734899.1"/>
    </source>
</evidence>
<name>A0A949ND89_9FIRM</name>
<gene>
    <name evidence="1" type="ORF">KTH89_00025</name>
</gene>
<keyword evidence="2" id="KW-1185">Reference proteome</keyword>